<feature type="non-terminal residue" evidence="1">
    <location>
        <position position="1"/>
    </location>
</feature>
<evidence type="ECO:0000313" key="1">
    <source>
        <dbReference type="EMBL" id="SVD82209.1"/>
    </source>
</evidence>
<name>A0A382YGU2_9ZZZZ</name>
<protein>
    <submittedName>
        <fullName evidence="1">Uncharacterized protein</fullName>
    </submittedName>
</protein>
<dbReference type="EMBL" id="UINC01175539">
    <property type="protein sequence ID" value="SVD82209.1"/>
    <property type="molecule type" value="Genomic_DNA"/>
</dbReference>
<feature type="non-terminal residue" evidence="1">
    <location>
        <position position="35"/>
    </location>
</feature>
<organism evidence="1">
    <name type="scientific">marine metagenome</name>
    <dbReference type="NCBI Taxonomy" id="408172"/>
    <lineage>
        <taxon>unclassified sequences</taxon>
        <taxon>metagenomes</taxon>
        <taxon>ecological metagenomes</taxon>
    </lineage>
</organism>
<proteinExistence type="predicted"/>
<sequence length="35" mass="3513">GALSHHAAGTRVEGRAAARCAFCSLGGRCPSEPCL</sequence>
<dbReference type="AlphaFoldDB" id="A0A382YGU2"/>
<reference evidence="1" key="1">
    <citation type="submission" date="2018-05" db="EMBL/GenBank/DDBJ databases">
        <authorList>
            <person name="Lanie J.A."/>
            <person name="Ng W.-L."/>
            <person name="Kazmierczak K.M."/>
            <person name="Andrzejewski T.M."/>
            <person name="Davidsen T.M."/>
            <person name="Wayne K.J."/>
            <person name="Tettelin H."/>
            <person name="Glass J.I."/>
            <person name="Rusch D."/>
            <person name="Podicherti R."/>
            <person name="Tsui H.-C.T."/>
            <person name="Winkler M.E."/>
        </authorList>
    </citation>
    <scope>NUCLEOTIDE SEQUENCE</scope>
</reference>
<accession>A0A382YGU2</accession>
<gene>
    <name evidence="1" type="ORF">METZ01_LOCUS435063</name>
</gene>